<accession>A0A8G0LGR9</accession>
<dbReference type="PANTHER" id="PTHR43806:SF11">
    <property type="entry name" value="CEREVISIN-RELATED"/>
    <property type="match status" value="1"/>
</dbReference>
<keyword evidence="2" id="KW-0645">Protease</keyword>
<dbReference type="PANTHER" id="PTHR43806">
    <property type="entry name" value="PEPTIDASE S8"/>
    <property type="match status" value="1"/>
</dbReference>
<protein>
    <submittedName>
        <fullName evidence="6">Peptidase_S8 domain-containing protein</fullName>
    </submittedName>
</protein>
<dbReference type="Proteomes" id="UP000826661">
    <property type="component" value="Chromosome III"/>
</dbReference>
<sequence length="435" mass="48613">MGWSSTSGLLDKNKFPQLEKVNLIYQEGLEDEHRLWSYVDKFKRLVKSLPNSAGNKVTVQAGPDKKEKSFMEGFQQGNSAVKKRQHKWLESSEHFRRILNSIDDEMTEVRPIKIAIIDNGVDAALSIPKGKIANGASFFPNKNINTGNYMDHYYPYYVASNTLNHGSLVATLVCKMCPKVKLYICRLDEKMSGKGEGRYLTMESATKAVKWATGQGVDVICMSWTIEDNIKNEDAQQKLRDVLATADDKNIIMVSSASDQGGNSTKTWPGESGRCIRIGASTETGDKSSLVHQRDMEFLFPGEEVPLDANKEHLSRTLFDGSSVATAIAAGTAGLLLYLDRLAQKWGGFEEESDNRRDSDNTREADHKTWVPLKGRASMKKVFESMSITGNKCPSLDMFIDQFNEYSFVELETAGETLRGILRPLKNGQKFFGLN</sequence>
<dbReference type="InterPro" id="IPR050131">
    <property type="entry name" value="Peptidase_S8_subtilisin-like"/>
</dbReference>
<keyword evidence="3" id="KW-0378">Hydrolase</keyword>
<evidence type="ECO:0000256" key="3">
    <source>
        <dbReference type="ARBA" id="ARBA00022801"/>
    </source>
</evidence>
<evidence type="ECO:0000256" key="1">
    <source>
        <dbReference type="ARBA" id="ARBA00011073"/>
    </source>
</evidence>
<comment type="similarity">
    <text evidence="1">Belongs to the peptidase S8 family.</text>
</comment>
<dbReference type="AlphaFoldDB" id="A0A8G0LGR9"/>
<dbReference type="SUPFAM" id="SSF52743">
    <property type="entry name" value="Subtilisin-like"/>
    <property type="match status" value="1"/>
</dbReference>
<dbReference type="Gene3D" id="3.40.50.200">
    <property type="entry name" value="Peptidase S8/S53 domain"/>
    <property type="match status" value="1"/>
</dbReference>
<organism evidence="6 7">
    <name type="scientific">Trichoderma simmonsii</name>
    <dbReference type="NCBI Taxonomy" id="1491479"/>
    <lineage>
        <taxon>Eukaryota</taxon>
        <taxon>Fungi</taxon>
        <taxon>Dikarya</taxon>
        <taxon>Ascomycota</taxon>
        <taxon>Pezizomycotina</taxon>
        <taxon>Sordariomycetes</taxon>
        <taxon>Hypocreomycetidae</taxon>
        <taxon>Hypocreales</taxon>
        <taxon>Hypocreaceae</taxon>
        <taxon>Trichoderma</taxon>
    </lineage>
</organism>
<feature type="domain" description="Peptidase S8/S53" evidence="5">
    <location>
        <begin position="112"/>
        <end position="337"/>
    </location>
</feature>
<evidence type="ECO:0000256" key="2">
    <source>
        <dbReference type="ARBA" id="ARBA00022670"/>
    </source>
</evidence>
<dbReference type="InterPro" id="IPR036852">
    <property type="entry name" value="Peptidase_S8/S53_dom_sf"/>
</dbReference>
<proteinExistence type="inferred from homology"/>
<keyword evidence="7" id="KW-1185">Reference proteome</keyword>
<dbReference type="GO" id="GO:0006508">
    <property type="term" value="P:proteolysis"/>
    <property type="evidence" value="ECO:0007669"/>
    <property type="project" value="UniProtKB-KW"/>
</dbReference>
<dbReference type="EMBL" id="CP075866">
    <property type="protein sequence ID" value="QYS99355.1"/>
    <property type="molecule type" value="Genomic_DNA"/>
</dbReference>
<dbReference type="GO" id="GO:0004252">
    <property type="term" value="F:serine-type endopeptidase activity"/>
    <property type="evidence" value="ECO:0007669"/>
    <property type="project" value="InterPro"/>
</dbReference>
<evidence type="ECO:0000256" key="4">
    <source>
        <dbReference type="ARBA" id="ARBA00022825"/>
    </source>
</evidence>
<dbReference type="Pfam" id="PF00082">
    <property type="entry name" value="Peptidase_S8"/>
    <property type="match status" value="1"/>
</dbReference>
<evidence type="ECO:0000313" key="7">
    <source>
        <dbReference type="Proteomes" id="UP000826661"/>
    </source>
</evidence>
<dbReference type="InterPro" id="IPR000209">
    <property type="entry name" value="Peptidase_S8/S53_dom"/>
</dbReference>
<evidence type="ECO:0000259" key="5">
    <source>
        <dbReference type="Pfam" id="PF00082"/>
    </source>
</evidence>
<evidence type="ECO:0000313" key="6">
    <source>
        <dbReference type="EMBL" id="QYS99355.1"/>
    </source>
</evidence>
<reference evidence="6 7" key="1">
    <citation type="journal article" date="2021" name="BMC Genomics">
        <title>Telomere-to-telomere genome assembly of asparaginase-producing Trichoderma simmonsii.</title>
        <authorList>
            <person name="Chung D."/>
            <person name="Kwon Y.M."/>
            <person name="Yang Y."/>
        </authorList>
    </citation>
    <scope>NUCLEOTIDE SEQUENCE [LARGE SCALE GENOMIC DNA]</scope>
    <source>
        <strain evidence="6 7">GH-Sj1</strain>
    </source>
</reference>
<gene>
    <name evidence="6" type="ORF">H0G86_006492</name>
</gene>
<keyword evidence="4" id="KW-0720">Serine protease</keyword>
<name>A0A8G0LGR9_9HYPO</name>